<sequence length="301" mass="35552">MRINRFERSSSGISHDKKEVQQFITELKNADAVIVGAGAGLSTAAGFVYTGPRFQEYFRDFIEKYHFQDMYSGGFYPFKTLEEHWVYWSRYIYINRFMEAPKPVYNQLFDLIKEKDYFVITTNVDHCFQKAGVEKERLFYTQGDFGLWQCSKPCHAQTYENEETIYRMVKEQKEMRVPSELVPYCPRCHAPMSMNLRADHTFVEDEGWHKACQRYEDYLTQHQKARVLLLELGCGMNTPGIIKIPFWKLTRKYENFRYVCINKGEAWAPEEIWTRSLCINRDIADVLQEISFQAGGTEELK</sequence>
<proteinExistence type="predicted"/>
<reference evidence="4 5" key="1">
    <citation type="submission" date="2021-06" db="EMBL/GenBank/DDBJ databases">
        <title>Faecalicatena sp. nov. isolated from porcine feces.</title>
        <authorList>
            <person name="Oh B.S."/>
            <person name="Lee J.H."/>
        </authorList>
    </citation>
    <scope>NUCLEOTIDE SEQUENCE [LARGE SCALE GENOMIC DNA]</scope>
    <source>
        <strain evidence="4 5">AGMB00832</strain>
    </source>
</reference>
<protein>
    <recommendedName>
        <fullName evidence="1">protein acetyllysine N-acetyltransferase</fullName>
        <ecNumber evidence="1">2.3.1.286</ecNumber>
    </recommendedName>
</protein>
<dbReference type="InterPro" id="IPR003000">
    <property type="entry name" value="Sirtuin"/>
</dbReference>
<evidence type="ECO:0000256" key="1">
    <source>
        <dbReference type="ARBA" id="ARBA00012928"/>
    </source>
</evidence>
<dbReference type="InterPro" id="IPR026590">
    <property type="entry name" value="Ssirtuin_cat_dom"/>
</dbReference>
<dbReference type="InterPro" id="IPR050134">
    <property type="entry name" value="NAD-dep_sirtuin_deacylases"/>
</dbReference>
<dbReference type="PANTHER" id="PTHR11085:SF10">
    <property type="entry name" value="NAD-DEPENDENT PROTEIN DEACYLASE SIRTUIN-5, MITOCHONDRIAL-RELATED"/>
    <property type="match status" value="1"/>
</dbReference>
<evidence type="ECO:0000313" key="4">
    <source>
        <dbReference type="EMBL" id="MBU3877721.1"/>
    </source>
</evidence>
<dbReference type="Pfam" id="PF02146">
    <property type="entry name" value="SIR2"/>
    <property type="match status" value="1"/>
</dbReference>
<evidence type="ECO:0000313" key="5">
    <source>
        <dbReference type="Proteomes" id="UP000723714"/>
    </source>
</evidence>
<gene>
    <name evidence="4" type="ORF">HGO97_018105</name>
</gene>
<comment type="caution">
    <text evidence="2">Lacks conserved residue(s) required for the propagation of feature annotation.</text>
</comment>
<feature type="binding site" evidence="2">
    <location>
        <position position="150"/>
    </location>
    <ligand>
        <name>Zn(2+)</name>
        <dbReference type="ChEBI" id="CHEBI:29105"/>
    </ligand>
</feature>
<dbReference type="PROSITE" id="PS50305">
    <property type="entry name" value="SIRTUIN"/>
    <property type="match status" value="1"/>
</dbReference>
<organism evidence="4 5">
    <name type="scientific">Faecalicatena faecalis</name>
    <dbReference type="NCBI Taxonomy" id="2726362"/>
    <lineage>
        <taxon>Bacteria</taxon>
        <taxon>Bacillati</taxon>
        <taxon>Bacillota</taxon>
        <taxon>Clostridia</taxon>
        <taxon>Lachnospirales</taxon>
        <taxon>Lachnospiraceae</taxon>
        <taxon>Faecalicatena</taxon>
    </lineage>
</organism>
<feature type="domain" description="Deacetylase sirtuin-type" evidence="3">
    <location>
        <begin position="13"/>
        <end position="301"/>
    </location>
</feature>
<dbReference type="EC" id="2.3.1.286" evidence="1"/>
<keyword evidence="5" id="KW-1185">Reference proteome</keyword>
<evidence type="ECO:0000259" key="3">
    <source>
        <dbReference type="PROSITE" id="PS50305"/>
    </source>
</evidence>
<keyword evidence="2" id="KW-0479">Metal-binding</keyword>
<dbReference type="EMBL" id="JABACJ020000021">
    <property type="protein sequence ID" value="MBU3877721.1"/>
    <property type="molecule type" value="Genomic_DNA"/>
</dbReference>
<dbReference type="Proteomes" id="UP000723714">
    <property type="component" value="Unassembled WGS sequence"/>
</dbReference>
<name>A0ABS6D9C9_9FIRM</name>
<comment type="caution">
    <text evidence="4">The sequence shown here is derived from an EMBL/GenBank/DDBJ whole genome shotgun (WGS) entry which is preliminary data.</text>
</comment>
<feature type="binding site" evidence="2">
    <location>
        <position position="185"/>
    </location>
    <ligand>
        <name>Zn(2+)</name>
        <dbReference type="ChEBI" id="CHEBI:29105"/>
    </ligand>
</feature>
<accession>A0ABS6D9C9</accession>
<feature type="binding site" evidence="2">
    <location>
        <position position="154"/>
    </location>
    <ligand>
        <name>Zn(2+)</name>
        <dbReference type="ChEBI" id="CHEBI:29105"/>
    </ligand>
</feature>
<evidence type="ECO:0000256" key="2">
    <source>
        <dbReference type="PROSITE-ProRule" id="PRU00236"/>
    </source>
</evidence>
<dbReference type="RefSeq" id="WP_216244339.1">
    <property type="nucleotide sequence ID" value="NZ_JABACJ020000021.1"/>
</dbReference>
<feature type="binding site" evidence="2">
    <location>
        <position position="188"/>
    </location>
    <ligand>
        <name>Zn(2+)</name>
        <dbReference type="ChEBI" id="CHEBI:29105"/>
    </ligand>
</feature>
<dbReference type="PANTHER" id="PTHR11085">
    <property type="entry name" value="NAD-DEPENDENT PROTEIN DEACYLASE SIRTUIN-5, MITOCHONDRIAL-RELATED"/>
    <property type="match status" value="1"/>
</dbReference>
<keyword evidence="2" id="KW-0862">Zinc</keyword>